<organism evidence="2 3">
    <name type="scientific">Dorcoceras hygrometricum</name>
    <dbReference type="NCBI Taxonomy" id="472368"/>
    <lineage>
        <taxon>Eukaryota</taxon>
        <taxon>Viridiplantae</taxon>
        <taxon>Streptophyta</taxon>
        <taxon>Embryophyta</taxon>
        <taxon>Tracheophyta</taxon>
        <taxon>Spermatophyta</taxon>
        <taxon>Magnoliopsida</taxon>
        <taxon>eudicotyledons</taxon>
        <taxon>Gunneridae</taxon>
        <taxon>Pentapetalae</taxon>
        <taxon>asterids</taxon>
        <taxon>lamiids</taxon>
        <taxon>Lamiales</taxon>
        <taxon>Gesneriaceae</taxon>
        <taxon>Didymocarpoideae</taxon>
        <taxon>Trichosporeae</taxon>
        <taxon>Loxocarpinae</taxon>
        <taxon>Dorcoceras</taxon>
    </lineage>
</organism>
<sequence>MQQDYSGESVVQVQKGKTKKCTTHSSASRKSAHYVEAGVQAGSMFRYELMHQITNQFDSTSSEKPLATSSDRSTSQCVRFYLREIERTL</sequence>
<dbReference type="Proteomes" id="UP000250235">
    <property type="component" value="Unassembled WGS sequence"/>
</dbReference>
<evidence type="ECO:0000313" key="3">
    <source>
        <dbReference type="Proteomes" id="UP000250235"/>
    </source>
</evidence>
<dbReference type="EMBL" id="KV003964">
    <property type="protein sequence ID" value="KZV35974.1"/>
    <property type="molecule type" value="Genomic_DNA"/>
</dbReference>
<name>A0A2Z7BNQ0_9LAMI</name>
<reference evidence="2 3" key="1">
    <citation type="journal article" date="2015" name="Proc. Natl. Acad. Sci. U.S.A.">
        <title>The resurrection genome of Boea hygrometrica: A blueprint for survival of dehydration.</title>
        <authorList>
            <person name="Xiao L."/>
            <person name="Yang G."/>
            <person name="Zhang L."/>
            <person name="Yang X."/>
            <person name="Zhao S."/>
            <person name="Ji Z."/>
            <person name="Zhou Q."/>
            <person name="Hu M."/>
            <person name="Wang Y."/>
            <person name="Chen M."/>
            <person name="Xu Y."/>
            <person name="Jin H."/>
            <person name="Xiao X."/>
            <person name="Hu G."/>
            <person name="Bao F."/>
            <person name="Hu Y."/>
            <person name="Wan P."/>
            <person name="Li L."/>
            <person name="Deng X."/>
            <person name="Kuang T."/>
            <person name="Xiang C."/>
            <person name="Zhu J.K."/>
            <person name="Oliver M.J."/>
            <person name="He Y."/>
        </authorList>
    </citation>
    <scope>NUCLEOTIDE SEQUENCE [LARGE SCALE GENOMIC DNA]</scope>
    <source>
        <strain evidence="3">cv. XS01</strain>
    </source>
</reference>
<accession>A0A2Z7BNQ0</accession>
<protein>
    <submittedName>
        <fullName evidence="2">Aspartic protein-like protein 1</fullName>
    </submittedName>
</protein>
<dbReference type="AlphaFoldDB" id="A0A2Z7BNQ0"/>
<gene>
    <name evidence="2" type="ORF">F511_33074</name>
</gene>
<feature type="region of interest" description="Disordered" evidence="1">
    <location>
        <begin position="1"/>
        <end position="27"/>
    </location>
</feature>
<evidence type="ECO:0000313" key="2">
    <source>
        <dbReference type="EMBL" id="KZV35974.1"/>
    </source>
</evidence>
<evidence type="ECO:0000256" key="1">
    <source>
        <dbReference type="SAM" id="MobiDB-lite"/>
    </source>
</evidence>
<proteinExistence type="predicted"/>
<keyword evidence="3" id="KW-1185">Reference proteome</keyword>
<feature type="compositionally biased region" description="Polar residues" evidence="1">
    <location>
        <begin position="1"/>
        <end position="12"/>
    </location>
</feature>